<name>A0A9P6H8R2_9AGAM</name>
<sequence length="298" mass="34400">MSQNHSLKWSSTIPRCIFPQPTQHAQNVPQNPSEGVQHAVDVFQSRVVQWVREGHPNTPEEMSGDESGDKSGDSRDDEEPEDDESDTDEDDDGSDAAVLEWGRDPRRLRELEELRGDFESELKDPSAWTLQQISTLTEGDRLFKAREVVRLWLLHVAELTQSSVGGLQLPRMRFPEVLPEDLPNRRFLSWEEADESFDEACLEERYKRDARLTIQFLFPESETKGLSVGDKRRIYIIASKVWGMHKSKAMGLLWVMDKEYPDTRTVVGREREWPNLMSEDFMTYAALYPPPIVVCPRH</sequence>
<dbReference type="AlphaFoldDB" id="A0A9P6H8R2"/>
<feature type="region of interest" description="Disordered" evidence="1">
    <location>
        <begin position="53"/>
        <end position="101"/>
    </location>
</feature>
<organism evidence="2 3">
    <name type="scientific">Thelephora terrestris</name>
    <dbReference type="NCBI Taxonomy" id="56493"/>
    <lineage>
        <taxon>Eukaryota</taxon>
        <taxon>Fungi</taxon>
        <taxon>Dikarya</taxon>
        <taxon>Basidiomycota</taxon>
        <taxon>Agaricomycotina</taxon>
        <taxon>Agaricomycetes</taxon>
        <taxon>Thelephorales</taxon>
        <taxon>Thelephoraceae</taxon>
        <taxon>Thelephora</taxon>
    </lineage>
</organism>
<feature type="region of interest" description="Disordered" evidence="1">
    <location>
        <begin position="18"/>
        <end position="41"/>
    </location>
</feature>
<evidence type="ECO:0000256" key="1">
    <source>
        <dbReference type="SAM" id="MobiDB-lite"/>
    </source>
</evidence>
<feature type="compositionally biased region" description="Acidic residues" evidence="1">
    <location>
        <begin position="75"/>
        <end position="94"/>
    </location>
</feature>
<reference evidence="2" key="1">
    <citation type="journal article" date="2020" name="Nat. Commun.">
        <title>Large-scale genome sequencing of mycorrhizal fungi provides insights into the early evolution of symbiotic traits.</title>
        <authorList>
            <person name="Miyauchi S."/>
            <person name="Kiss E."/>
            <person name="Kuo A."/>
            <person name="Drula E."/>
            <person name="Kohler A."/>
            <person name="Sanchez-Garcia M."/>
            <person name="Morin E."/>
            <person name="Andreopoulos B."/>
            <person name="Barry K.W."/>
            <person name="Bonito G."/>
            <person name="Buee M."/>
            <person name="Carver A."/>
            <person name="Chen C."/>
            <person name="Cichocki N."/>
            <person name="Clum A."/>
            <person name="Culley D."/>
            <person name="Crous P.W."/>
            <person name="Fauchery L."/>
            <person name="Girlanda M."/>
            <person name="Hayes R.D."/>
            <person name="Keri Z."/>
            <person name="LaButti K."/>
            <person name="Lipzen A."/>
            <person name="Lombard V."/>
            <person name="Magnuson J."/>
            <person name="Maillard F."/>
            <person name="Murat C."/>
            <person name="Nolan M."/>
            <person name="Ohm R.A."/>
            <person name="Pangilinan J."/>
            <person name="Pereira M.F."/>
            <person name="Perotto S."/>
            <person name="Peter M."/>
            <person name="Pfister S."/>
            <person name="Riley R."/>
            <person name="Sitrit Y."/>
            <person name="Stielow J.B."/>
            <person name="Szollosi G."/>
            <person name="Zifcakova L."/>
            <person name="Stursova M."/>
            <person name="Spatafora J.W."/>
            <person name="Tedersoo L."/>
            <person name="Vaario L.M."/>
            <person name="Yamada A."/>
            <person name="Yan M."/>
            <person name="Wang P."/>
            <person name="Xu J."/>
            <person name="Bruns T."/>
            <person name="Baldrian P."/>
            <person name="Vilgalys R."/>
            <person name="Dunand C."/>
            <person name="Henrissat B."/>
            <person name="Grigoriev I.V."/>
            <person name="Hibbett D."/>
            <person name="Nagy L.G."/>
            <person name="Martin F.M."/>
        </authorList>
    </citation>
    <scope>NUCLEOTIDE SEQUENCE</scope>
    <source>
        <strain evidence="2">UH-Tt-Lm1</strain>
    </source>
</reference>
<protein>
    <submittedName>
        <fullName evidence="2">Uncharacterized protein</fullName>
    </submittedName>
</protein>
<dbReference type="EMBL" id="WIUZ02000014">
    <property type="protein sequence ID" value="KAF9781411.1"/>
    <property type="molecule type" value="Genomic_DNA"/>
</dbReference>
<gene>
    <name evidence="2" type="ORF">BJ322DRAFT_1112110</name>
</gene>
<proteinExistence type="predicted"/>
<evidence type="ECO:0000313" key="3">
    <source>
        <dbReference type="Proteomes" id="UP000736335"/>
    </source>
</evidence>
<dbReference type="OrthoDB" id="10532767at2759"/>
<keyword evidence="3" id="KW-1185">Reference proteome</keyword>
<accession>A0A9P6H8R2</accession>
<dbReference type="Proteomes" id="UP000736335">
    <property type="component" value="Unassembled WGS sequence"/>
</dbReference>
<reference evidence="2" key="2">
    <citation type="submission" date="2020-11" db="EMBL/GenBank/DDBJ databases">
        <authorList>
            <consortium name="DOE Joint Genome Institute"/>
            <person name="Kuo A."/>
            <person name="Miyauchi S."/>
            <person name="Kiss E."/>
            <person name="Drula E."/>
            <person name="Kohler A."/>
            <person name="Sanchez-Garcia M."/>
            <person name="Andreopoulos B."/>
            <person name="Barry K.W."/>
            <person name="Bonito G."/>
            <person name="Buee M."/>
            <person name="Carver A."/>
            <person name="Chen C."/>
            <person name="Cichocki N."/>
            <person name="Clum A."/>
            <person name="Culley D."/>
            <person name="Crous P.W."/>
            <person name="Fauchery L."/>
            <person name="Girlanda M."/>
            <person name="Hayes R."/>
            <person name="Keri Z."/>
            <person name="Labutti K."/>
            <person name="Lipzen A."/>
            <person name="Lombard V."/>
            <person name="Magnuson J."/>
            <person name="Maillard F."/>
            <person name="Morin E."/>
            <person name="Murat C."/>
            <person name="Nolan M."/>
            <person name="Ohm R."/>
            <person name="Pangilinan J."/>
            <person name="Pereira M."/>
            <person name="Perotto S."/>
            <person name="Peter M."/>
            <person name="Riley R."/>
            <person name="Sitrit Y."/>
            <person name="Stielow B."/>
            <person name="Szollosi G."/>
            <person name="Zifcakova L."/>
            <person name="Stursova M."/>
            <person name="Spatafora J.W."/>
            <person name="Tedersoo L."/>
            <person name="Vaario L.-M."/>
            <person name="Yamada A."/>
            <person name="Yan M."/>
            <person name="Wang P."/>
            <person name="Xu J."/>
            <person name="Bruns T."/>
            <person name="Baldrian P."/>
            <person name="Vilgalys R."/>
            <person name="Henrissat B."/>
            <person name="Grigoriev I.V."/>
            <person name="Hibbett D."/>
            <person name="Nagy L.G."/>
            <person name="Martin F.M."/>
        </authorList>
    </citation>
    <scope>NUCLEOTIDE SEQUENCE</scope>
    <source>
        <strain evidence="2">UH-Tt-Lm1</strain>
    </source>
</reference>
<evidence type="ECO:0000313" key="2">
    <source>
        <dbReference type="EMBL" id="KAF9781411.1"/>
    </source>
</evidence>
<comment type="caution">
    <text evidence="2">The sequence shown here is derived from an EMBL/GenBank/DDBJ whole genome shotgun (WGS) entry which is preliminary data.</text>
</comment>
<feature type="compositionally biased region" description="Polar residues" evidence="1">
    <location>
        <begin position="20"/>
        <end position="34"/>
    </location>
</feature>